<proteinExistence type="inferred from homology"/>
<dbReference type="Gene3D" id="3.30.530.20">
    <property type="match status" value="1"/>
</dbReference>
<evidence type="ECO:0000256" key="1">
    <source>
        <dbReference type="ARBA" id="ARBA00006817"/>
    </source>
</evidence>
<evidence type="ECO:0000313" key="3">
    <source>
        <dbReference type="EMBL" id="TCK22643.1"/>
    </source>
</evidence>
<protein>
    <submittedName>
        <fullName evidence="3">Uncharacterized protein YndB with AHSA1/START domain</fullName>
    </submittedName>
</protein>
<dbReference type="EMBL" id="SMFZ01000002">
    <property type="protein sequence ID" value="TCK22643.1"/>
    <property type="molecule type" value="Genomic_DNA"/>
</dbReference>
<dbReference type="CDD" id="cd07826">
    <property type="entry name" value="SRPBCC_CalC_Aha1-like_9"/>
    <property type="match status" value="1"/>
</dbReference>
<dbReference type="InterPro" id="IPR013538">
    <property type="entry name" value="ASHA1/2-like_C"/>
</dbReference>
<sequence length="160" mass="18032">MNQTTNPTSITADPALPVIRIEREFDAPVHNLFRAHTEADLVKQWLGPRRLRMTIDRFDAVTGGGYRYAHHDENGTYSFYGSFHEVRPDERIVQTFTWEGMPDGVCLETLTFEDLGDGRTRLVGTSTFESVDARDGAMASGMEVGINEGYEQLDELMGRL</sequence>
<dbReference type="OrthoDB" id="5185819at2"/>
<dbReference type="Pfam" id="PF08327">
    <property type="entry name" value="AHSA1"/>
    <property type="match status" value="1"/>
</dbReference>
<dbReference type="InterPro" id="IPR023393">
    <property type="entry name" value="START-like_dom_sf"/>
</dbReference>
<dbReference type="RefSeq" id="WP_132431646.1">
    <property type="nucleotide sequence ID" value="NZ_SMFZ01000002.1"/>
</dbReference>
<evidence type="ECO:0000313" key="4">
    <source>
        <dbReference type="Proteomes" id="UP000295560"/>
    </source>
</evidence>
<organism evidence="3 4">
    <name type="scientific">Pseudonocardia endophytica</name>
    <dbReference type="NCBI Taxonomy" id="401976"/>
    <lineage>
        <taxon>Bacteria</taxon>
        <taxon>Bacillati</taxon>
        <taxon>Actinomycetota</taxon>
        <taxon>Actinomycetes</taxon>
        <taxon>Pseudonocardiales</taxon>
        <taxon>Pseudonocardiaceae</taxon>
        <taxon>Pseudonocardia</taxon>
    </lineage>
</organism>
<reference evidence="3 4" key="1">
    <citation type="submission" date="2019-03" db="EMBL/GenBank/DDBJ databases">
        <title>Sequencing the genomes of 1000 actinobacteria strains.</title>
        <authorList>
            <person name="Klenk H.-P."/>
        </authorList>
    </citation>
    <scope>NUCLEOTIDE SEQUENCE [LARGE SCALE GENOMIC DNA]</scope>
    <source>
        <strain evidence="3 4">DSM 44969</strain>
    </source>
</reference>
<gene>
    <name evidence="3" type="ORF">EV378_6651</name>
</gene>
<dbReference type="AlphaFoldDB" id="A0A4R1HNH0"/>
<evidence type="ECO:0000259" key="2">
    <source>
        <dbReference type="Pfam" id="PF08327"/>
    </source>
</evidence>
<comment type="similarity">
    <text evidence="1">Belongs to the AHA1 family.</text>
</comment>
<keyword evidence="4" id="KW-1185">Reference proteome</keyword>
<dbReference type="SUPFAM" id="SSF55961">
    <property type="entry name" value="Bet v1-like"/>
    <property type="match status" value="1"/>
</dbReference>
<comment type="caution">
    <text evidence="3">The sequence shown here is derived from an EMBL/GenBank/DDBJ whole genome shotgun (WGS) entry which is preliminary data.</text>
</comment>
<dbReference type="Proteomes" id="UP000295560">
    <property type="component" value="Unassembled WGS sequence"/>
</dbReference>
<name>A0A4R1HNH0_PSEEN</name>
<accession>A0A4R1HNH0</accession>
<feature type="domain" description="Activator of Hsp90 ATPase homologue 1/2-like C-terminal" evidence="2">
    <location>
        <begin position="26"/>
        <end position="157"/>
    </location>
</feature>